<evidence type="ECO:0000313" key="3">
    <source>
        <dbReference type="Proteomes" id="UP001314903"/>
    </source>
</evidence>
<evidence type="ECO:0000313" key="2">
    <source>
        <dbReference type="EMBL" id="MBP2027077.1"/>
    </source>
</evidence>
<keyword evidence="3" id="KW-1185">Reference proteome</keyword>
<proteinExistence type="predicted"/>
<feature type="transmembrane region" description="Helical" evidence="1">
    <location>
        <begin position="307"/>
        <end position="330"/>
    </location>
</feature>
<comment type="caution">
    <text evidence="2">The sequence shown here is derived from an EMBL/GenBank/DDBJ whole genome shotgun (WGS) entry which is preliminary data.</text>
</comment>
<name>A0ABS4KH20_9FIRM</name>
<dbReference type="EMBL" id="JAGGLI010000007">
    <property type="protein sequence ID" value="MBP2027077.1"/>
    <property type="molecule type" value="Genomic_DNA"/>
</dbReference>
<sequence>MNEAISVVQAANVDSSAVAAKKKLSSQFFKKGITIGLLSGLTYGMFSAFLTLGMSMGVWADWYGDNTAGLSAFAIVFIVGALGSAVNDICSAVWALINVGIKGKLGDFFRTINTTPGRMIMLAALLGGPIANVSYVVGIQLAGSMAIPITALCPAIGAILGRVLYKQELNKRMMLGIVICVSASVMIGSVGIGADAADSVILGLIIAFIAALGWGFEGVIAGYGSAMVDSEVGITVRQVTSGLANLFILLPILGIFGGSIMQPFSLAGQAFTSSSAMIWFVVSGFFAFISFMWWYKGNSMTGAALGMATNGTYSFFGPLCCWLLLGVIFGMEGWELSMIEWAAATMMAIGIFVIAVNPMDLFKKKEDSANEAA</sequence>
<protein>
    <submittedName>
        <fullName evidence="2">Drug/metabolite transporter (DMT)-like permease</fullName>
    </submittedName>
</protein>
<dbReference type="Proteomes" id="UP001314903">
    <property type="component" value="Unassembled WGS sequence"/>
</dbReference>
<keyword evidence="1" id="KW-0472">Membrane</keyword>
<keyword evidence="1" id="KW-1133">Transmembrane helix</keyword>
<feature type="transmembrane region" description="Helical" evidence="1">
    <location>
        <begin position="336"/>
        <end position="356"/>
    </location>
</feature>
<feature type="transmembrane region" description="Helical" evidence="1">
    <location>
        <begin position="276"/>
        <end position="295"/>
    </location>
</feature>
<evidence type="ECO:0000256" key="1">
    <source>
        <dbReference type="SAM" id="Phobius"/>
    </source>
</evidence>
<organism evidence="2 3">
    <name type="scientific">Acetoanaerobium pronyense</name>
    <dbReference type="NCBI Taxonomy" id="1482736"/>
    <lineage>
        <taxon>Bacteria</taxon>
        <taxon>Bacillati</taxon>
        <taxon>Bacillota</taxon>
        <taxon>Clostridia</taxon>
        <taxon>Peptostreptococcales</taxon>
        <taxon>Filifactoraceae</taxon>
        <taxon>Acetoanaerobium</taxon>
    </lineage>
</organism>
<feature type="transmembrane region" description="Helical" evidence="1">
    <location>
        <begin position="120"/>
        <end position="139"/>
    </location>
</feature>
<feature type="transmembrane region" description="Helical" evidence="1">
    <location>
        <begin position="243"/>
        <end position="264"/>
    </location>
</feature>
<feature type="transmembrane region" description="Helical" evidence="1">
    <location>
        <begin position="32"/>
        <end position="60"/>
    </location>
</feature>
<keyword evidence="1" id="KW-0812">Transmembrane</keyword>
<dbReference type="RefSeq" id="WP_209659779.1">
    <property type="nucleotide sequence ID" value="NZ_JAGGLI010000007.1"/>
</dbReference>
<reference evidence="2 3" key="1">
    <citation type="submission" date="2021-03" db="EMBL/GenBank/DDBJ databases">
        <title>Genomic Encyclopedia of Type Strains, Phase IV (KMG-IV): sequencing the most valuable type-strain genomes for metagenomic binning, comparative biology and taxonomic classification.</title>
        <authorList>
            <person name="Goeker M."/>
        </authorList>
    </citation>
    <scope>NUCLEOTIDE SEQUENCE [LARGE SCALE GENOMIC DNA]</scope>
    <source>
        <strain evidence="2 3">DSM 27512</strain>
    </source>
</reference>
<accession>A0ABS4KH20</accession>
<feature type="transmembrane region" description="Helical" evidence="1">
    <location>
        <begin position="145"/>
        <end position="165"/>
    </location>
</feature>
<feature type="transmembrane region" description="Helical" evidence="1">
    <location>
        <begin position="72"/>
        <end position="99"/>
    </location>
</feature>
<feature type="transmembrane region" description="Helical" evidence="1">
    <location>
        <begin position="174"/>
        <end position="194"/>
    </location>
</feature>
<gene>
    <name evidence="2" type="ORF">J2Z35_000871</name>
</gene>
<feature type="transmembrane region" description="Helical" evidence="1">
    <location>
        <begin position="200"/>
        <end position="223"/>
    </location>
</feature>